<feature type="domain" description="ABC transmembrane type-1" evidence="13">
    <location>
        <begin position="152"/>
        <end position="431"/>
    </location>
</feature>
<dbReference type="InterPro" id="IPR010132">
    <property type="entry name" value="ATPase_T1SS_HlyB"/>
</dbReference>
<feature type="transmembrane region" description="Helical" evidence="11">
    <location>
        <begin position="290"/>
        <end position="310"/>
    </location>
</feature>
<evidence type="ECO:0000256" key="10">
    <source>
        <dbReference type="ARBA" id="ARBA00023136"/>
    </source>
</evidence>
<dbReference type="GO" id="GO:0006508">
    <property type="term" value="P:proteolysis"/>
    <property type="evidence" value="ECO:0007669"/>
    <property type="project" value="InterPro"/>
</dbReference>
<dbReference type="SUPFAM" id="SSF52540">
    <property type="entry name" value="P-loop containing nucleoside triphosphate hydrolases"/>
    <property type="match status" value="1"/>
</dbReference>
<keyword evidence="4" id="KW-1003">Cell membrane</keyword>
<feature type="transmembrane region" description="Helical" evidence="11">
    <location>
        <begin position="186"/>
        <end position="206"/>
    </location>
</feature>
<proteinExistence type="inferred from homology"/>
<evidence type="ECO:0000256" key="6">
    <source>
        <dbReference type="ARBA" id="ARBA00022741"/>
    </source>
</evidence>
<feature type="domain" description="ABC transporter" evidence="12">
    <location>
        <begin position="465"/>
        <end position="700"/>
    </location>
</feature>
<evidence type="ECO:0000256" key="8">
    <source>
        <dbReference type="ARBA" id="ARBA00022840"/>
    </source>
</evidence>
<dbReference type="EMBL" id="PZKL01000045">
    <property type="protein sequence ID" value="PTH78878.1"/>
    <property type="molecule type" value="Genomic_DNA"/>
</dbReference>
<evidence type="ECO:0000256" key="2">
    <source>
        <dbReference type="ARBA" id="ARBA00006025"/>
    </source>
</evidence>
<keyword evidence="9 11" id="KW-1133">Transmembrane helix</keyword>
<accession>A0A2T4MWA0</accession>
<evidence type="ECO:0000256" key="7">
    <source>
        <dbReference type="ARBA" id="ARBA00022801"/>
    </source>
</evidence>
<evidence type="ECO:0000256" key="9">
    <source>
        <dbReference type="ARBA" id="ARBA00022989"/>
    </source>
</evidence>
<dbReference type="AlphaFoldDB" id="A0A2T4MWA0"/>
<feature type="transmembrane region" description="Helical" evidence="11">
    <location>
        <begin position="148"/>
        <end position="174"/>
    </location>
</feature>
<dbReference type="CDD" id="cd18588">
    <property type="entry name" value="ABC_6TM_CyaB_HlyB_like"/>
    <property type="match status" value="1"/>
</dbReference>
<sequence length="710" mass="78414">MECDKGFLSYLLISKFFNISVNPDSLRHGMAKNANELFSPIDVVSAAKQSGLKAKIKRLEAGGLNAKTLPAILFNGKGDFVVAAKMNGDELLFQDPAQERPERESVSSLVARGFDRIILFNKVEKVISDTTKFGFSWFFDALKKYKKYVFDVLVASFFVQILALATPVFFQTVIDKVIVHNGSSTLNVLAIGFVVVTVVDTLLGFLRSYVLSHTANRLDVSLGSALYRHLVSLPINYFESRRVGQTVARVRELESIRQFITGTTITLTIDAFFTIVFFAVMFYYSTMLGLIVLMSVPFYFLIAALITPVLRKGLDEKFQLGAENQAYLVESITGIQTLKAKSLEARFSRSWDEKLAAFTNSSFAVSQIGNIGSSLIQLVSKSVTIAILWFGANAVLASEITMGQLIAVNILAGRVSGPILRLAQLWQDFQQIHISVERLGEILNVPTERKGSAADTRMPDVTGRIHLEKIKFAYRQGGNLILKGLSLEVEPGKVVGIVGRSGSGKSTLTKLIQRLYVPTDGRVLIDGVDTRLVDTAWLRQQIGVVLQENFLFSRTIRENIALSDPSISDEDVIKAAKLAGAHDFIVEMPEGYDTMLAEQGGGLSGGQKQRISIARALVTNPKILILDEATSALDYESEALIQANMAEITKGRTVFIITHRLSTVRHADEILVMHQGEIVERGTHHELMSKDDGYYKKLNSYQSDSMIEGL</sequence>
<dbReference type="InterPro" id="IPR005074">
    <property type="entry name" value="Peptidase_C39"/>
</dbReference>
<dbReference type="GO" id="GO:0030253">
    <property type="term" value="P:protein secretion by the type I secretion system"/>
    <property type="evidence" value="ECO:0007669"/>
    <property type="project" value="InterPro"/>
</dbReference>
<dbReference type="RefSeq" id="WP_107684503.1">
    <property type="nucleotide sequence ID" value="NZ_PZKL01000045.1"/>
</dbReference>
<evidence type="ECO:0000256" key="11">
    <source>
        <dbReference type="SAM" id="Phobius"/>
    </source>
</evidence>
<dbReference type="SUPFAM" id="SSF90123">
    <property type="entry name" value="ABC transporter transmembrane region"/>
    <property type="match status" value="1"/>
</dbReference>
<dbReference type="InterPro" id="IPR027417">
    <property type="entry name" value="P-loop_NTPase"/>
</dbReference>
<dbReference type="InterPro" id="IPR003439">
    <property type="entry name" value="ABC_transporter-like_ATP-bd"/>
</dbReference>
<dbReference type="SMART" id="SM00382">
    <property type="entry name" value="AAA"/>
    <property type="match status" value="1"/>
</dbReference>
<evidence type="ECO:0000313" key="15">
    <source>
        <dbReference type="EMBL" id="PTH78878.1"/>
    </source>
</evidence>
<dbReference type="FunFam" id="3.40.50.300:FF:000299">
    <property type="entry name" value="ABC transporter ATP-binding protein/permease"/>
    <property type="match status" value="1"/>
</dbReference>
<keyword evidence="7" id="KW-0378">Hydrolase</keyword>
<dbReference type="NCBIfam" id="TIGR01846">
    <property type="entry name" value="type_I_sec_HlyB"/>
    <property type="match status" value="1"/>
</dbReference>
<dbReference type="Pfam" id="PF00005">
    <property type="entry name" value="ABC_tran"/>
    <property type="match status" value="1"/>
</dbReference>
<name>A0A2T4MWA0_AERVE</name>
<evidence type="ECO:0000256" key="3">
    <source>
        <dbReference type="ARBA" id="ARBA00022448"/>
    </source>
</evidence>
<dbReference type="Gene3D" id="1.20.1560.10">
    <property type="entry name" value="ABC transporter type 1, transmembrane domain"/>
    <property type="match status" value="1"/>
</dbReference>
<dbReference type="GO" id="GO:0005524">
    <property type="term" value="F:ATP binding"/>
    <property type="evidence" value="ECO:0007669"/>
    <property type="project" value="UniProtKB-KW"/>
</dbReference>
<dbReference type="GO" id="GO:0016887">
    <property type="term" value="F:ATP hydrolysis activity"/>
    <property type="evidence" value="ECO:0007669"/>
    <property type="project" value="InterPro"/>
</dbReference>
<dbReference type="GO" id="GO:0008233">
    <property type="term" value="F:peptidase activity"/>
    <property type="evidence" value="ECO:0007669"/>
    <property type="project" value="InterPro"/>
</dbReference>
<comment type="subcellular location">
    <subcellularLocation>
        <location evidence="1">Cell membrane</location>
        <topology evidence="1">Multi-pass membrane protein</topology>
    </subcellularLocation>
</comment>
<keyword evidence="5 11" id="KW-0812">Transmembrane</keyword>
<dbReference type="Pfam" id="PF03412">
    <property type="entry name" value="Peptidase_C39"/>
    <property type="match status" value="1"/>
</dbReference>
<dbReference type="InterPro" id="IPR003593">
    <property type="entry name" value="AAA+_ATPase"/>
</dbReference>
<evidence type="ECO:0000256" key="4">
    <source>
        <dbReference type="ARBA" id="ARBA00022475"/>
    </source>
</evidence>
<dbReference type="Gene3D" id="3.40.50.300">
    <property type="entry name" value="P-loop containing nucleotide triphosphate hydrolases"/>
    <property type="match status" value="1"/>
</dbReference>
<dbReference type="GO" id="GO:0005886">
    <property type="term" value="C:plasma membrane"/>
    <property type="evidence" value="ECO:0007669"/>
    <property type="project" value="UniProtKB-SubCell"/>
</dbReference>
<evidence type="ECO:0000256" key="5">
    <source>
        <dbReference type="ARBA" id="ARBA00022692"/>
    </source>
</evidence>
<dbReference type="GO" id="GO:0015421">
    <property type="term" value="F:ABC-type oligopeptide transporter activity"/>
    <property type="evidence" value="ECO:0007669"/>
    <property type="project" value="TreeGrafter"/>
</dbReference>
<dbReference type="InterPro" id="IPR039421">
    <property type="entry name" value="Type_1_exporter"/>
</dbReference>
<evidence type="ECO:0000313" key="16">
    <source>
        <dbReference type="Proteomes" id="UP000241986"/>
    </source>
</evidence>
<dbReference type="Pfam" id="PF00664">
    <property type="entry name" value="ABC_membrane"/>
    <property type="match status" value="1"/>
</dbReference>
<dbReference type="PROSITE" id="PS50990">
    <property type="entry name" value="PEPTIDASE_C39"/>
    <property type="match status" value="1"/>
</dbReference>
<comment type="similarity">
    <text evidence="2">Belongs to the ABC transporter superfamily. Protein-1 exporter (TC 3.A.1.109) family.</text>
</comment>
<dbReference type="InterPro" id="IPR017871">
    <property type="entry name" value="ABC_transporter-like_CS"/>
</dbReference>
<keyword evidence="8" id="KW-0067">ATP-binding</keyword>
<dbReference type="Proteomes" id="UP000241986">
    <property type="component" value="Unassembled WGS sequence"/>
</dbReference>
<dbReference type="GO" id="GO:0030256">
    <property type="term" value="C:type I protein secretion system complex"/>
    <property type="evidence" value="ECO:0007669"/>
    <property type="project" value="InterPro"/>
</dbReference>
<evidence type="ECO:0000256" key="1">
    <source>
        <dbReference type="ARBA" id="ARBA00004651"/>
    </source>
</evidence>
<evidence type="ECO:0000259" key="13">
    <source>
        <dbReference type="PROSITE" id="PS50929"/>
    </source>
</evidence>
<reference evidence="15 16" key="1">
    <citation type="submission" date="2018-03" db="EMBL/GenBank/DDBJ databases">
        <title>Aeromonas veronii whole genome sequencing and analysis.</title>
        <authorList>
            <person name="Xie H."/>
            <person name="Liu T."/>
            <person name="Wang K."/>
        </authorList>
    </citation>
    <scope>NUCLEOTIDE SEQUENCE [LARGE SCALE GENOMIC DNA]</scope>
    <source>
        <strain evidence="15 16">XH.VA.1</strain>
    </source>
</reference>
<dbReference type="PANTHER" id="PTHR43394">
    <property type="entry name" value="ATP-DEPENDENT PERMEASE MDL1, MITOCHONDRIAL"/>
    <property type="match status" value="1"/>
</dbReference>
<dbReference type="InterPro" id="IPR036640">
    <property type="entry name" value="ABC1_TM_sf"/>
</dbReference>
<keyword evidence="10 11" id="KW-0472">Membrane</keyword>
<dbReference type="PROSITE" id="PS50929">
    <property type="entry name" value="ABC_TM1F"/>
    <property type="match status" value="1"/>
</dbReference>
<evidence type="ECO:0000259" key="12">
    <source>
        <dbReference type="PROSITE" id="PS50893"/>
    </source>
</evidence>
<protein>
    <submittedName>
        <fullName evidence="15">Type I secretion system permease/ATPase</fullName>
    </submittedName>
</protein>
<feature type="transmembrane region" description="Helical" evidence="11">
    <location>
        <begin position="259"/>
        <end position="284"/>
    </location>
</feature>
<feature type="domain" description="Peptidase C39" evidence="14">
    <location>
        <begin position="2"/>
        <end position="120"/>
    </location>
</feature>
<keyword evidence="3" id="KW-0813">Transport</keyword>
<dbReference type="PROSITE" id="PS50893">
    <property type="entry name" value="ABC_TRANSPORTER_2"/>
    <property type="match status" value="1"/>
</dbReference>
<dbReference type="PROSITE" id="PS00211">
    <property type="entry name" value="ABC_TRANSPORTER_1"/>
    <property type="match status" value="1"/>
</dbReference>
<dbReference type="Gene3D" id="3.90.70.10">
    <property type="entry name" value="Cysteine proteinases"/>
    <property type="match status" value="1"/>
</dbReference>
<comment type="caution">
    <text evidence="15">The sequence shown here is derived from an EMBL/GenBank/DDBJ whole genome shotgun (WGS) entry which is preliminary data.</text>
</comment>
<organism evidence="15 16">
    <name type="scientific">Aeromonas veronii</name>
    <dbReference type="NCBI Taxonomy" id="654"/>
    <lineage>
        <taxon>Bacteria</taxon>
        <taxon>Pseudomonadati</taxon>
        <taxon>Pseudomonadota</taxon>
        <taxon>Gammaproteobacteria</taxon>
        <taxon>Aeromonadales</taxon>
        <taxon>Aeromonadaceae</taxon>
        <taxon>Aeromonas</taxon>
    </lineage>
</organism>
<gene>
    <name evidence="15" type="ORF">DAA48_20770</name>
</gene>
<evidence type="ECO:0000259" key="14">
    <source>
        <dbReference type="PROSITE" id="PS50990"/>
    </source>
</evidence>
<dbReference type="InterPro" id="IPR011527">
    <property type="entry name" value="ABC1_TM_dom"/>
</dbReference>
<keyword evidence="6" id="KW-0547">Nucleotide-binding</keyword>
<dbReference type="PANTHER" id="PTHR43394:SF1">
    <property type="entry name" value="ATP-BINDING CASSETTE SUB-FAMILY B MEMBER 10, MITOCHONDRIAL"/>
    <property type="match status" value="1"/>
</dbReference>